<reference evidence="1" key="1">
    <citation type="submission" date="2012-11" db="EMBL/GenBank/DDBJ databases">
        <title>Dependencies among metagenomic species, viruses, plasmids and units of genetic variation.</title>
        <authorList>
            <person name="Nielsen H.B."/>
            <person name="Almeida M."/>
            <person name="Juncker A.S."/>
            <person name="Rasmussen S."/>
            <person name="Li J."/>
            <person name="Sunagawa S."/>
            <person name="Plichta D."/>
            <person name="Gautier L."/>
            <person name="Le Chatelier E."/>
            <person name="Peletier E."/>
            <person name="Bonde I."/>
            <person name="Nielsen T."/>
            <person name="Manichanh C."/>
            <person name="Arumugam M."/>
            <person name="Batto J."/>
            <person name="Santos M.B.Q.D."/>
            <person name="Blom N."/>
            <person name="Borruel N."/>
            <person name="Burgdorf K.S."/>
            <person name="Boumezbeur F."/>
            <person name="Casellas F."/>
            <person name="Dore J."/>
            <person name="Guarner F."/>
            <person name="Hansen T."/>
            <person name="Hildebrand F."/>
            <person name="Kaas R.S."/>
            <person name="Kennedy S."/>
            <person name="Kristiansen K."/>
            <person name="Kultima J.R."/>
            <person name="Leonard P."/>
            <person name="Levenez F."/>
            <person name="Lund O."/>
            <person name="Moumen B."/>
            <person name="Le Paslier D."/>
            <person name="Pons N."/>
            <person name="Pedersen O."/>
            <person name="Prifti E."/>
            <person name="Qin J."/>
            <person name="Raes J."/>
            <person name="Tap J."/>
            <person name="Tims S."/>
            <person name="Ussery D.W."/>
            <person name="Yamada T."/>
            <person name="MetaHit consortium"/>
            <person name="Renault P."/>
            <person name="Sicheritz-Ponten T."/>
            <person name="Bork P."/>
            <person name="Wang J."/>
            <person name="Brunak S."/>
            <person name="Ehrlich S.D."/>
        </authorList>
    </citation>
    <scope>NUCLEOTIDE SEQUENCE [LARGE SCALE GENOMIC DNA]</scope>
</reference>
<comment type="caution">
    <text evidence="1">The sequence shown here is derived from an EMBL/GenBank/DDBJ whole genome shotgun (WGS) entry which is preliminary data.</text>
</comment>
<organism evidence="1 2">
    <name type="scientific">Phocaeicola coprocola CAG:162</name>
    <dbReference type="NCBI Taxonomy" id="1263040"/>
    <lineage>
        <taxon>Bacteria</taxon>
        <taxon>Pseudomonadati</taxon>
        <taxon>Bacteroidota</taxon>
        <taxon>Bacteroidia</taxon>
        <taxon>Bacteroidales</taxon>
        <taxon>Bacteroidaceae</taxon>
        <taxon>Phocaeicola</taxon>
    </lineage>
</organism>
<evidence type="ECO:0000313" key="2">
    <source>
        <dbReference type="Proteomes" id="UP000018362"/>
    </source>
</evidence>
<proteinExistence type="predicted"/>
<dbReference type="EMBL" id="CBCJ010000013">
    <property type="protein sequence ID" value="CDA70054.1"/>
    <property type="molecule type" value="Genomic_DNA"/>
</dbReference>
<dbReference type="Proteomes" id="UP000018362">
    <property type="component" value="Unassembled WGS sequence"/>
</dbReference>
<gene>
    <name evidence="1" type="ORF">BN509_00118</name>
</gene>
<evidence type="ECO:0000313" key="1">
    <source>
        <dbReference type="EMBL" id="CDA70054.1"/>
    </source>
</evidence>
<protein>
    <submittedName>
        <fullName evidence="1">Uncharacterized protein</fullName>
    </submittedName>
</protein>
<accession>R6CAX9</accession>
<dbReference type="AlphaFoldDB" id="R6CAX9"/>
<sequence length="183" mass="20250">MTQASSGKSGRIAFRSSIGLCIDAVVSVTEQDKLFSVNGSRSVLLSTITRCLPWQRGRIFSANWWYCSSAQVASITHSTIFACSSFWKLRSIPKLSMVSVVSRIPAVSMKRKVTPPKFIVSSITSRVVPWMSLTIARSSFRRAFNRVDFPALVSPTMATGTPFFRALPTLNVSTRWLITCSIC</sequence>
<name>R6CAX9_9BACT</name>